<dbReference type="InterPro" id="IPR014942">
    <property type="entry name" value="AbiEii"/>
</dbReference>
<evidence type="ECO:0000313" key="1">
    <source>
        <dbReference type="EMBL" id="GLH98928.1"/>
    </source>
</evidence>
<comment type="caution">
    <text evidence="1">The sequence shown here is derived from an EMBL/GenBank/DDBJ whole genome shotgun (WGS) entry which is preliminary data.</text>
</comment>
<proteinExistence type="predicted"/>
<accession>A0ABQ5QWN8</accession>
<sequence length="203" mass="22076">MRDLLIDALSIDEDGDKFLFRVSPPADLRADTAGRGGWRFSVESLLAGKTFATVRVDVVARGEEIALTERLPLPNLLEFAGTPPREIEAVDRRQHFAEKAHALSRDYGDRPNTRVKDLVDLVLLIESGLAADAALAEVVRHVFAVRATHPVPDVLPEPPPTWADLYPELAGGLTDSPPRIEAALDIVHAFWAAAFAGAEVNSD</sequence>
<name>A0ABQ5QWN8_9ACTN</name>
<gene>
    <name evidence="1" type="ORF">Pa4123_42030</name>
</gene>
<dbReference type="Proteomes" id="UP001144280">
    <property type="component" value="Unassembled WGS sequence"/>
</dbReference>
<evidence type="ECO:0008006" key="3">
    <source>
        <dbReference type="Google" id="ProtNLM"/>
    </source>
</evidence>
<reference evidence="1" key="1">
    <citation type="submission" date="2022-12" db="EMBL/GenBank/DDBJ databases">
        <title>New Phytohabitans aurantiacus sp. RD004123 nov., an actinomycete isolated from soil.</title>
        <authorList>
            <person name="Triningsih D.W."/>
            <person name="Harunari E."/>
            <person name="Igarashi Y."/>
        </authorList>
    </citation>
    <scope>NUCLEOTIDE SEQUENCE</scope>
    <source>
        <strain evidence="1">RD004123</strain>
    </source>
</reference>
<organism evidence="1 2">
    <name type="scientific">Phytohabitans aurantiacus</name>
    <dbReference type="NCBI Taxonomy" id="3016789"/>
    <lineage>
        <taxon>Bacteria</taxon>
        <taxon>Bacillati</taxon>
        <taxon>Actinomycetota</taxon>
        <taxon>Actinomycetes</taxon>
        <taxon>Micromonosporales</taxon>
        <taxon>Micromonosporaceae</taxon>
    </lineage>
</organism>
<protein>
    <recommendedName>
        <fullName evidence="3">Nucleotidyl transferase AbiEii/AbiGii toxin family protein</fullName>
    </recommendedName>
</protein>
<evidence type="ECO:0000313" key="2">
    <source>
        <dbReference type="Proteomes" id="UP001144280"/>
    </source>
</evidence>
<keyword evidence="2" id="KW-1185">Reference proteome</keyword>
<dbReference type="Pfam" id="PF08843">
    <property type="entry name" value="AbiEii"/>
    <property type="match status" value="1"/>
</dbReference>
<dbReference type="EMBL" id="BSDI01000019">
    <property type="protein sequence ID" value="GLH98928.1"/>
    <property type="molecule type" value="Genomic_DNA"/>
</dbReference>